<gene>
    <name evidence="2" type="ORF">O181_015342</name>
</gene>
<protein>
    <submittedName>
        <fullName evidence="2">Uncharacterized protein</fullName>
    </submittedName>
</protein>
<dbReference type="AlphaFoldDB" id="A0A9Q3C1Z5"/>
<keyword evidence="3" id="KW-1185">Reference proteome</keyword>
<evidence type="ECO:0000256" key="1">
    <source>
        <dbReference type="SAM" id="MobiDB-lite"/>
    </source>
</evidence>
<dbReference type="EMBL" id="AVOT02004180">
    <property type="protein sequence ID" value="MBW0475627.1"/>
    <property type="molecule type" value="Genomic_DNA"/>
</dbReference>
<feature type="region of interest" description="Disordered" evidence="1">
    <location>
        <begin position="1"/>
        <end position="34"/>
    </location>
</feature>
<dbReference type="Proteomes" id="UP000765509">
    <property type="component" value="Unassembled WGS sequence"/>
</dbReference>
<name>A0A9Q3C1Z5_9BASI</name>
<reference evidence="2" key="1">
    <citation type="submission" date="2021-03" db="EMBL/GenBank/DDBJ databases">
        <title>Draft genome sequence of rust myrtle Austropuccinia psidii MF-1, a brazilian biotype.</title>
        <authorList>
            <person name="Quecine M.C."/>
            <person name="Pachon D.M.R."/>
            <person name="Bonatelli M.L."/>
            <person name="Correr F.H."/>
            <person name="Franceschini L.M."/>
            <person name="Leite T.F."/>
            <person name="Margarido G.R.A."/>
            <person name="Almeida C.A."/>
            <person name="Ferrarezi J.A."/>
            <person name="Labate C.A."/>
        </authorList>
    </citation>
    <scope>NUCLEOTIDE SEQUENCE</scope>
    <source>
        <strain evidence="2">MF-1</strain>
    </source>
</reference>
<sequence length="144" mass="16809">MEEVKDEDIQTEDYDSYSMENAIRENSDDDQDPIEENLVEYQEETQLEIKDIQLEAGLLQDTTNQTFFKCTQDAKTFLVTPTTGMEYIYETETKIKFCVDNYQHPSIIKSGAFCSIVTRKYFKKHFSNQESQLLPTKAKVFRSA</sequence>
<organism evidence="2 3">
    <name type="scientific">Austropuccinia psidii MF-1</name>
    <dbReference type="NCBI Taxonomy" id="1389203"/>
    <lineage>
        <taxon>Eukaryota</taxon>
        <taxon>Fungi</taxon>
        <taxon>Dikarya</taxon>
        <taxon>Basidiomycota</taxon>
        <taxon>Pucciniomycotina</taxon>
        <taxon>Pucciniomycetes</taxon>
        <taxon>Pucciniales</taxon>
        <taxon>Sphaerophragmiaceae</taxon>
        <taxon>Austropuccinia</taxon>
    </lineage>
</organism>
<comment type="caution">
    <text evidence="2">The sequence shown here is derived from an EMBL/GenBank/DDBJ whole genome shotgun (WGS) entry which is preliminary data.</text>
</comment>
<feature type="compositionally biased region" description="Acidic residues" evidence="1">
    <location>
        <begin position="1"/>
        <end position="15"/>
    </location>
</feature>
<evidence type="ECO:0000313" key="3">
    <source>
        <dbReference type="Proteomes" id="UP000765509"/>
    </source>
</evidence>
<proteinExistence type="predicted"/>
<accession>A0A9Q3C1Z5</accession>
<evidence type="ECO:0000313" key="2">
    <source>
        <dbReference type="EMBL" id="MBW0475627.1"/>
    </source>
</evidence>